<keyword evidence="2" id="KW-1185">Reference proteome</keyword>
<accession>A0A4R6K452</accession>
<gene>
    <name evidence="1" type="ORF">EV643_11712</name>
</gene>
<dbReference type="AlphaFoldDB" id="A0A4R6K452"/>
<name>A0A4R6K452_9ACTN</name>
<dbReference type="OrthoDB" id="3541280at2"/>
<reference evidence="1 2" key="1">
    <citation type="submission" date="2019-03" db="EMBL/GenBank/DDBJ databases">
        <title>Genomic Encyclopedia of Type Strains, Phase III (KMG-III): the genomes of soil and plant-associated and newly described type strains.</title>
        <authorList>
            <person name="Whitman W."/>
        </authorList>
    </citation>
    <scope>NUCLEOTIDE SEQUENCE [LARGE SCALE GENOMIC DNA]</scope>
    <source>
        <strain evidence="1 2">VKM Ac-2527</strain>
    </source>
</reference>
<dbReference type="InterPro" id="IPR007423">
    <property type="entry name" value="Sel_put"/>
</dbReference>
<evidence type="ECO:0000313" key="2">
    <source>
        <dbReference type="Proteomes" id="UP000295388"/>
    </source>
</evidence>
<evidence type="ECO:0000313" key="1">
    <source>
        <dbReference type="EMBL" id="TDO43989.1"/>
    </source>
</evidence>
<dbReference type="Proteomes" id="UP000295388">
    <property type="component" value="Unassembled WGS sequence"/>
</dbReference>
<dbReference type="Pfam" id="PF04328">
    <property type="entry name" value="Sel_put"/>
    <property type="match status" value="1"/>
</dbReference>
<proteinExistence type="predicted"/>
<dbReference type="EMBL" id="SNWQ01000017">
    <property type="protein sequence ID" value="TDO43989.1"/>
    <property type="molecule type" value="Genomic_DNA"/>
</dbReference>
<protein>
    <submittedName>
        <fullName evidence="1">Uncharacterized protein DUF466</fullName>
    </submittedName>
</protein>
<sequence length="61" mass="7619">MRSAALRRILRQLHWYIREFTGEAEYDRYRARLTDGPPPTRREYERMRARHREDQAHNRCC</sequence>
<dbReference type="RefSeq" id="WP_133803519.1">
    <property type="nucleotide sequence ID" value="NZ_SNWQ01000017.1"/>
</dbReference>
<organism evidence="1 2">
    <name type="scientific">Kribbella caucasensis</name>
    <dbReference type="NCBI Taxonomy" id="2512215"/>
    <lineage>
        <taxon>Bacteria</taxon>
        <taxon>Bacillati</taxon>
        <taxon>Actinomycetota</taxon>
        <taxon>Actinomycetes</taxon>
        <taxon>Propionibacteriales</taxon>
        <taxon>Kribbellaceae</taxon>
        <taxon>Kribbella</taxon>
    </lineage>
</organism>
<comment type="caution">
    <text evidence="1">The sequence shown here is derived from an EMBL/GenBank/DDBJ whole genome shotgun (WGS) entry which is preliminary data.</text>
</comment>